<dbReference type="SUPFAM" id="SSF46894">
    <property type="entry name" value="C-terminal effector domain of the bipartite response regulators"/>
    <property type="match status" value="1"/>
</dbReference>
<dbReference type="PROSITE" id="PS50043">
    <property type="entry name" value="HTH_LUXR_2"/>
    <property type="match status" value="1"/>
</dbReference>
<evidence type="ECO:0000256" key="1">
    <source>
        <dbReference type="ARBA" id="ARBA00023015"/>
    </source>
</evidence>
<dbReference type="PANTHER" id="PTHR44688:SF16">
    <property type="entry name" value="DNA-BINDING TRANSCRIPTIONAL ACTIVATOR DEVR_DOSR"/>
    <property type="match status" value="1"/>
</dbReference>
<dbReference type="AlphaFoldDB" id="A0A933SBG7"/>
<dbReference type="InterPro" id="IPR036388">
    <property type="entry name" value="WH-like_DNA-bd_sf"/>
</dbReference>
<protein>
    <submittedName>
        <fullName evidence="5">Response regulator transcription factor</fullName>
    </submittedName>
</protein>
<dbReference type="Gene3D" id="1.10.10.10">
    <property type="entry name" value="Winged helix-like DNA-binding domain superfamily/Winged helix DNA-binding domain"/>
    <property type="match status" value="1"/>
</dbReference>
<keyword evidence="1" id="KW-0805">Transcription regulation</keyword>
<evidence type="ECO:0000313" key="6">
    <source>
        <dbReference type="Proteomes" id="UP000696931"/>
    </source>
</evidence>
<feature type="domain" description="HTH luxR-type" evidence="4">
    <location>
        <begin position="13"/>
        <end position="78"/>
    </location>
</feature>
<dbReference type="GO" id="GO:0003677">
    <property type="term" value="F:DNA binding"/>
    <property type="evidence" value="ECO:0007669"/>
    <property type="project" value="UniProtKB-KW"/>
</dbReference>
<accession>A0A933SBG7</accession>
<evidence type="ECO:0000256" key="2">
    <source>
        <dbReference type="ARBA" id="ARBA00023125"/>
    </source>
</evidence>
<evidence type="ECO:0000259" key="4">
    <source>
        <dbReference type="PROSITE" id="PS50043"/>
    </source>
</evidence>
<gene>
    <name evidence="5" type="ORF">HZA61_01645</name>
</gene>
<evidence type="ECO:0000256" key="3">
    <source>
        <dbReference type="ARBA" id="ARBA00023163"/>
    </source>
</evidence>
<dbReference type="Proteomes" id="UP000696931">
    <property type="component" value="Unassembled WGS sequence"/>
</dbReference>
<name>A0A933SBG7_UNCEI</name>
<evidence type="ECO:0000313" key="5">
    <source>
        <dbReference type="EMBL" id="MBI5168170.1"/>
    </source>
</evidence>
<dbReference type="Pfam" id="PF00196">
    <property type="entry name" value="GerE"/>
    <property type="match status" value="1"/>
</dbReference>
<sequence>RALAESVRTGGASESALARLTGREREVLAEVARGLTTKEIAATQNISTRTVESHRANLMRKLDLHSVALLTQFAIREGLIEGPEGPQ</sequence>
<dbReference type="PANTHER" id="PTHR44688">
    <property type="entry name" value="DNA-BINDING TRANSCRIPTIONAL ACTIVATOR DEVR_DOSR"/>
    <property type="match status" value="1"/>
</dbReference>
<dbReference type="PRINTS" id="PR00038">
    <property type="entry name" value="HTHLUXR"/>
</dbReference>
<dbReference type="GO" id="GO:0006355">
    <property type="term" value="P:regulation of DNA-templated transcription"/>
    <property type="evidence" value="ECO:0007669"/>
    <property type="project" value="InterPro"/>
</dbReference>
<dbReference type="CDD" id="cd06170">
    <property type="entry name" value="LuxR_C_like"/>
    <property type="match status" value="1"/>
</dbReference>
<dbReference type="InterPro" id="IPR000792">
    <property type="entry name" value="Tscrpt_reg_LuxR_C"/>
</dbReference>
<feature type="non-terminal residue" evidence="5">
    <location>
        <position position="1"/>
    </location>
</feature>
<dbReference type="EMBL" id="JACRIW010000014">
    <property type="protein sequence ID" value="MBI5168170.1"/>
    <property type="molecule type" value="Genomic_DNA"/>
</dbReference>
<comment type="caution">
    <text evidence="5">The sequence shown here is derived from an EMBL/GenBank/DDBJ whole genome shotgun (WGS) entry which is preliminary data.</text>
</comment>
<dbReference type="SMART" id="SM00421">
    <property type="entry name" value="HTH_LUXR"/>
    <property type="match status" value="1"/>
</dbReference>
<dbReference type="InterPro" id="IPR016032">
    <property type="entry name" value="Sig_transdc_resp-reg_C-effctor"/>
</dbReference>
<reference evidence="5" key="1">
    <citation type="submission" date="2020-07" db="EMBL/GenBank/DDBJ databases">
        <title>Huge and variable diversity of episymbiotic CPR bacteria and DPANN archaea in groundwater ecosystems.</title>
        <authorList>
            <person name="He C.Y."/>
            <person name="Keren R."/>
            <person name="Whittaker M."/>
            <person name="Farag I.F."/>
            <person name="Doudna J."/>
            <person name="Cate J.H.D."/>
            <person name="Banfield J.F."/>
        </authorList>
    </citation>
    <scope>NUCLEOTIDE SEQUENCE</scope>
    <source>
        <strain evidence="5">NC_groundwater_1813_Pr3_B-0.1um_71_17</strain>
    </source>
</reference>
<proteinExistence type="predicted"/>
<keyword evidence="3" id="KW-0804">Transcription</keyword>
<keyword evidence="2" id="KW-0238">DNA-binding</keyword>
<organism evidence="5 6">
    <name type="scientific">Eiseniibacteriota bacterium</name>
    <dbReference type="NCBI Taxonomy" id="2212470"/>
    <lineage>
        <taxon>Bacteria</taxon>
        <taxon>Candidatus Eiseniibacteriota</taxon>
    </lineage>
</organism>